<comment type="caution">
    <text evidence="2">The sequence shown here is derived from an EMBL/GenBank/DDBJ whole genome shotgun (WGS) entry which is preliminary data.</text>
</comment>
<keyword evidence="2" id="KW-0255">Endonuclease</keyword>
<evidence type="ECO:0000313" key="3">
    <source>
        <dbReference type="Proteomes" id="UP001079657"/>
    </source>
</evidence>
<name>A0ABT4CTP7_9CLOT</name>
<proteinExistence type="predicted"/>
<reference evidence="2" key="1">
    <citation type="submission" date="2022-12" db="EMBL/GenBank/DDBJ databases">
        <authorList>
            <person name="Wang J."/>
        </authorList>
    </citation>
    <scope>NUCLEOTIDE SEQUENCE</scope>
    <source>
        <strain evidence="2">HY-42-06</strain>
    </source>
</reference>
<sequence length="355" mass="42061">MINNTLHLFVKFHEEGSGEFKGRKTMQEHLNVLNEKRKVVWGHFTSNPTKKGLWNERVKIIHEQMKSGEDAFVFFCDRENGLLYVGKYIDSYKRAEVERNHPIVEYIPEYYHHKVGTAKEYIEGELRSYAYIELYKITKIDMDIAEDIYLYSKAKDGKRQKVLDNKSMSSIMYVNIDDNLYNELKKELKDTIAMNVSVKELQAIEEIEYQNQIENIDIGEKVEIEDKSEKKPEAKTVGNNKKWPRSAKKAKNAIVYVDYTCEIDSSHKYFICDRTKKNYVEAHHLIPMEFQHEFDVSLDVEANIVSLCPVCHKKLHHSTFEQKKQLLKEIYNQRKERLQKCDIEISLKQLYSYYK</sequence>
<dbReference type="GO" id="GO:0004519">
    <property type="term" value="F:endonuclease activity"/>
    <property type="evidence" value="ECO:0007669"/>
    <property type="project" value="UniProtKB-KW"/>
</dbReference>
<feature type="domain" description="HNH" evidence="1">
    <location>
        <begin position="272"/>
        <end position="317"/>
    </location>
</feature>
<keyword evidence="2" id="KW-0540">Nuclease</keyword>
<gene>
    <name evidence="2" type="ORF">OXH55_17585</name>
</gene>
<keyword evidence="2" id="KW-0378">Hydrolase</keyword>
<dbReference type="EMBL" id="JAPQES010000007">
    <property type="protein sequence ID" value="MCY6372443.1"/>
    <property type="molecule type" value="Genomic_DNA"/>
</dbReference>
<dbReference type="Proteomes" id="UP001079657">
    <property type="component" value="Unassembled WGS sequence"/>
</dbReference>
<dbReference type="RefSeq" id="WP_268051434.1">
    <property type="nucleotide sequence ID" value="NZ_JAPQES010000007.1"/>
</dbReference>
<evidence type="ECO:0000313" key="2">
    <source>
        <dbReference type="EMBL" id="MCY6372443.1"/>
    </source>
</evidence>
<protein>
    <submittedName>
        <fullName evidence="2">HNH endonuclease</fullName>
    </submittedName>
</protein>
<accession>A0ABT4CTP7</accession>
<keyword evidence="3" id="KW-1185">Reference proteome</keyword>
<dbReference type="Pfam" id="PF01844">
    <property type="entry name" value="HNH"/>
    <property type="match status" value="1"/>
</dbReference>
<dbReference type="InterPro" id="IPR002711">
    <property type="entry name" value="HNH"/>
</dbReference>
<organism evidence="2 3">
    <name type="scientific">Clostridium ganghwense</name>
    <dbReference type="NCBI Taxonomy" id="312089"/>
    <lineage>
        <taxon>Bacteria</taxon>
        <taxon>Bacillati</taxon>
        <taxon>Bacillota</taxon>
        <taxon>Clostridia</taxon>
        <taxon>Eubacteriales</taxon>
        <taxon>Clostridiaceae</taxon>
        <taxon>Clostridium</taxon>
    </lineage>
</organism>
<evidence type="ECO:0000259" key="1">
    <source>
        <dbReference type="Pfam" id="PF01844"/>
    </source>
</evidence>